<comment type="caution">
    <text evidence="2">The sequence shown here is derived from an EMBL/GenBank/DDBJ whole genome shotgun (WGS) entry which is preliminary data.</text>
</comment>
<proteinExistence type="predicted"/>
<dbReference type="InterPro" id="IPR026893">
    <property type="entry name" value="Tyr/Ser_Pase_IphP-type"/>
</dbReference>
<reference evidence="2 3" key="2">
    <citation type="submission" date="2020-03" db="EMBL/GenBank/DDBJ databases">
        <title>Chryseoglobus sp. isolated from a deep-sea seamount.</title>
        <authorList>
            <person name="Zhang D.-C."/>
        </authorList>
    </citation>
    <scope>NUCLEOTIDE SEQUENCE [LARGE SCALE GENOMIC DNA]</scope>
    <source>
        <strain evidence="2 3">KN1116</strain>
    </source>
</reference>
<dbReference type="OrthoDB" id="1188001at2"/>
<dbReference type="Proteomes" id="UP000818266">
    <property type="component" value="Unassembled WGS sequence"/>
</dbReference>
<organism evidence="2 3">
    <name type="scientific">Microcella pacifica</name>
    <dbReference type="NCBI Taxonomy" id="2591847"/>
    <lineage>
        <taxon>Bacteria</taxon>
        <taxon>Bacillati</taxon>
        <taxon>Actinomycetota</taxon>
        <taxon>Actinomycetes</taxon>
        <taxon>Micrococcales</taxon>
        <taxon>Microbacteriaceae</taxon>
        <taxon>Microcella</taxon>
    </lineage>
</organism>
<name>A0A9E5JNH7_9MICO</name>
<reference evidence="2 3" key="1">
    <citation type="submission" date="2019-06" db="EMBL/GenBank/DDBJ databases">
        <authorList>
            <person name="De-Chao Zhang Q."/>
        </authorList>
    </citation>
    <scope>NUCLEOTIDE SEQUENCE [LARGE SCALE GENOMIC DNA]</scope>
    <source>
        <strain evidence="2 3">KN1116</strain>
    </source>
</reference>
<dbReference type="InterPro" id="IPR016130">
    <property type="entry name" value="Tyr_Pase_AS"/>
</dbReference>
<dbReference type="InterPro" id="IPR029021">
    <property type="entry name" value="Prot-tyrosine_phosphatase-like"/>
</dbReference>
<dbReference type="SUPFAM" id="SSF52799">
    <property type="entry name" value="(Phosphotyrosine protein) phosphatases II"/>
    <property type="match status" value="1"/>
</dbReference>
<gene>
    <name evidence="2" type="ORF">FK219_011990</name>
</gene>
<evidence type="ECO:0000256" key="1">
    <source>
        <dbReference type="SAM" id="MobiDB-lite"/>
    </source>
</evidence>
<evidence type="ECO:0000313" key="3">
    <source>
        <dbReference type="Proteomes" id="UP000818266"/>
    </source>
</evidence>
<dbReference type="GO" id="GO:0004721">
    <property type="term" value="F:phosphoprotein phosphatase activity"/>
    <property type="evidence" value="ECO:0007669"/>
    <property type="project" value="InterPro"/>
</dbReference>
<evidence type="ECO:0000313" key="2">
    <source>
        <dbReference type="EMBL" id="NHF63944.1"/>
    </source>
</evidence>
<sequence>MTSTDSAPSSQNHPADADSGLPTSPLANWRDLGGLPVAEGTLRDRVLWRSDDVSTIPEGEARRLHETGLSDVLDLRSPHEAQVAGRGPLRRYPVGYHHLPLSATAAAPGMSPAAVSSLTPEGVGTWYVQIAEQTAPQLIAGLRVAASASGAALFHCAAGKDRTGVFTAAVLGVLGADDEVIIADYARTDAVMPAIMRRISPMMQAVVRDHDAPRLDPAAGGALFAAPAETMATMLRVMRHEHGSILDLLRARGLDSATITALRERVVH</sequence>
<keyword evidence="3" id="KW-1185">Reference proteome</keyword>
<accession>A0A9E5JNH7</accession>
<dbReference type="Pfam" id="PF13350">
    <property type="entry name" value="Y_phosphatase3"/>
    <property type="match status" value="1"/>
</dbReference>
<dbReference type="PROSITE" id="PS00383">
    <property type="entry name" value="TYR_PHOSPHATASE_1"/>
    <property type="match status" value="1"/>
</dbReference>
<dbReference type="RefSeq" id="WP_152584152.1">
    <property type="nucleotide sequence ID" value="NZ_VIKT02000026.1"/>
</dbReference>
<dbReference type="Gene3D" id="3.90.190.10">
    <property type="entry name" value="Protein tyrosine phosphatase superfamily"/>
    <property type="match status" value="1"/>
</dbReference>
<feature type="compositionally biased region" description="Polar residues" evidence="1">
    <location>
        <begin position="1"/>
        <end position="13"/>
    </location>
</feature>
<protein>
    <submittedName>
        <fullName evidence="2">Tyrosine-protein phosphatase</fullName>
    </submittedName>
</protein>
<feature type="region of interest" description="Disordered" evidence="1">
    <location>
        <begin position="1"/>
        <end position="25"/>
    </location>
</feature>
<dbReference type="EMBL" id="VIKT02000026">
    <property type="protein sequence ID" value="NHF63944.1"/>
    <property type="molecule type" value="Genomic_DNA"/>
</dbReference>
<dbReference type="AlphaFoldDB" id="A0A9E5JNH7"/>